<sequence>MARESMSQAKRQEDKVAENGSNKMKWEGDHKGSFSQQQNKKPKVIRAYTAGTTKCGNSKRFSHQTRDCRTPVLRAKQRPSVAKQKVEVTYYECGMLGHYKSNYPMWKFQNRMNKYWRDKAL</sequence>
<reference evidence="2" key="1">
    <citation type="journal article" date="2022" name="Int. J. Mol. Sci.">
        <title>Draft Genome of Tanacetum Coccineum: Genomic Comparison of Closely Related Tanacetum-Family Plants.</title>
        <authorList>
            <person name="Yamashiro T."/>
            <person name="Shiraishi A."/>
            <person name="Nakayama K."/>
            <person name="Satake H."/>
        </authorList>
    </citation>
    <scope>NUCLEOTIDE SEQUENCE</scope>
</reference>
<dbReference type="EMBL" id="BQNB010012807">
    <property type="protein sequence ID" value="GJT08159.1"/>
    <property type="molecule type" value="Genomic_DNA"/>
</dbReference>
<evidence type="ECO:0000256" key="1">
    <source>
        <dbReference type="SAM" id="MobiDB-lite"/>
    </source>
</evidence>
<name>A0ABQ5B445_9ASTR</name>
<feature type="region of interest" description="Disordered" evidence="1">
    <location>
        <begin position="1"/>
        <end position="42"/>
    </location>
</feature>
<organism evidence="2 3">
    <name type="scientific">Tanacetum coccineum</name>
    <dbReference type="NCBI Taxonomy" id="301880"/>
    <lineage>
        <taxon>Eukaryota</taxon>
        <taxon>Viridiplantae</taxon>
        <taxon>Streptophyta</taxon>
        <taxon>Embryophyta</taxon>
        <taxon>Tracheophyta</taxon>
        <taxon>Spermatophyta</taxon>
        <taxon>Magnoliopsida</taxon>
        <taxon>eudicotyledons</taxon>
        <taxon>Gunneridae</taxon>
        <taxon>Pentapetalae</taxon>
        <taxon>asterids</taxon>
        <taxon>campanulids</taxon>
        <taxon>Asterales</taxon>
        <taxon>Asteraceae</taxon>
        <taxon>Asteroideae</taxon>
        <taxon>Anthemideae</taxon>
        <taxon>Anthemidinae</taxon>
        <taxon>Tanacetum</taxon>
    </lineage>
</organism>
<accession>A0ABQ5B445</accession>
<proteinExistence type="predicted"/>
<dbReference type="Proteomes" id="UP001151760">
    <property type="component" value="Unassembled WGS sequence"/>
</dbReference>
<protein>
    <submittedName>
        <fullName evidence="2">Uncharacterized protein</fullName>
    </submittedName>
</protein>
<evidence type="ECO:0000313" key="2">
    <source>
        <dbReference type="EMBL" id="GJT08159.1"/>
    </source>
</evidence>
<comment type="caution">
    <text evidence="2">The sequence shown here is derived from an EMBL/GenBank/DDBJ whole genome shotgun (WGS) entry which is preliminary data.</text>
</comment>
<keyword evidence="3" id="KW-1185">Reference proteome</keyword>
<evidence type="ECO:0000313" key="3">
    <source>
        <dbReference type="Proteomes" id="UP001151760"/>
    </source>
</evidence>
<reference evidence="2" key="2">
    <citation type="submission" date="2022-01" db="EMBL/GenBank/DDBJ databases">
        <authorList>
            <person name="Yamashiro T."/>
            <person name="Shiraishi A."/>
            <person name="Satake H."/>
            <person name="Nakayama K."/>
        </authorList>
    </citation>
    <scope>NUCLEOTIDE SEQUENCE</scope>
</reference>
<gene>
    <name evidence="2" type="ORF">Tco_0842621</name>
</gene>